<keyword evidence="2 4" id="KW-0378">Hydrolase</keyword>
<dbReference type="Proteomes" id="UP001278766">
    <property type="component" value="Unassembled WGS sequence"/>
</dbReference>
<dbReference type="EMBL" id="JAUEPN010000002">
    <property type="protein sequence ID" value="KAK3299686.1"/>
    <property type="molecule type" value="Genomic_DNA"/>
</dbReference>
<evidence type="ECO:0000256" key="1">
    <source>
        <dbReference type="ARBA" id="ARBA00022670"/>
    </source>
</evidence>
<dbReference type="PANTHER" id="PTHR35186">
    <property type="entry name" value="ANK_REP_REGION DOMAIN-CONTAINING PROTEIN"/>
    <property type="match status" value="1"/>
</dbReference>
<dbReference type="GeneID" id="87838121"/>
<feature type="domain" description="Peptidase S8/S53" evidence="5">
    <location>
        <begin position="605"/>
        <end position="821"/>
    </location>
</feature>
<dbReference type="PROSITE" id="PS51892">
    <property type="entry name" value="SUBTILASE"/>
    <property type="match status" value="1"/>
</dbReference>
<dbReference type="Pfam" id="PF24476">
    <property type="entry name" value="DUF7580"/>
    <property type="match status" value="1"/>
</dbReference>
<dbReference type="InterPro" id="IPR036852">
    <property type="entry name" value="Peptidase_S8/S53_dom_sf"/>
</dbReference>
<accession>A0AAE0LW06</accession>
<dbReference type="AlphaFoldDB" id="A0AAE0LW06"/>
<dbReference type="PRINTS" id="PR00723">
    <property type="entry name" value="SUBTILISIN"/>
</dbReference>
<evidence type="ECO:0000313" key="8">
    <source>
        <dbReference type="Proteomes" id="UP001278766"/>
    </source>
</evidence>
<dbReference type="GO" id="GO:0006508">
    <property type="term" value="P:proteolysis"/>
    <property type="evidence" value="ECO:0007669"/>
    <property type="project" value="UniProtKB-KW"/>
</dbReference>
<dbReference type="CDD" id="cd00306">
    <property type="entry name" value="Peptidases_S8_S53"/>
    <property type="match status" value="1"/>
</dbReference>
<evidence type="ECO:0000256" key="3">
    <source>
        <dbReference type="ARBA" id="ARBA00022825"/>
    </source>
</evidence>
<sequence length="889" mass="100028">MNNRYRPVQLAQHTFPWLSVQVTRVASQKVDPKLGKLGGHLCIFAERLPHLSDSQKRRLEHHGTIRRLLTKLETALSASSNPTKIRHGLISLPFGGHLDFPLLTNIAIAMEDANDGGHKGVRALPLIEPIIRNALLKGNIDYAGIFSTFVEVSEIGQEDNGEVDEALVPQSPSGKDDFAGYERYAKALYKVLVRYGSCNCDRQDQNDRHWARLRLKPLYQANENNQIPFDMLFSASPNPPRTVRFEWQHVRVFVPTSKSRRKVQWAQQLAPAHEADQPDGTDNEAYERIETLCTLIASRCGSLLCFKAAGDHLMVLRGATDLVSQHNVKHDTSPGLHLGQVLDRFNMRHGMRPVLAYILAKAAWYYYDSEWTSMGVSNDCVYFMGETLEDEVVYFCKPYLSAQLPPQGSQMAECRQVVGMIHRYPRILALGVMLVEIATGQRFEMEGRPDQWDPKTANQQLLTLQKHLNNGEFHEDCRFPRYKAAVNKCLDPMLFRNAPFNPKKPTENLEQRRSILYNEIVDPLRQLIEGTGWDDELDDIEQTALVPKPRAKTGLKPPAHFIVSEMAAPAAPAVPKGDPWLEEITVLNKMLKAERRKASTRNTPFKVAILDTGYDDSSPTFDIPGRSRKVKGWKDFVSCSPHPVDTDGHGTHLLTLLLQLECPANIYVARVTESSKTLNSAERNIAEAIRMAALEWDVDFVSLSFGFPRHIQGIREAIADAVYAKRGAITFFAAANNDGFNRREMFPANLGESVISVRGTNRTGSFEPKYNPPTSSDEPVFGTLGVDVLSDWPGFETGKLMSGCSVATPIAVAIAVMLLEYAVARPREFDPDDLKLIRTRRGVFEMFKEISVHAGDHRHYVAPFNLFRLSEDVRLAKMKTALGRHPERW</sequence>
<comment type="similarity">
    <text evidence="4">Belongs to the peptidase S8 family.</text>
</comment>
<evidence type="ECO:0008006" key="9">
    <source>
        <dbReference type="Google" id="ProtNLM"/>
    </source>
</evidence>
<dbReference type="InterPro" id="IPR015500">
    <property type="entry name" value="Peptidase_S8_subtilisin-rel"/>
</dbReference>
<dbReference type="SUPFAM" id="SSF52743">
    <property type="entry name" value="Subtilisin-like"/>
    <property type="match status" value="1"/>
</dbReference>
<evidence type="ECO:0000256" key="4">
    <source>
        <dbReference type="PROSITE-ProRule" id="PRU01240"/>
    </source>
</evidence>
<dbReference type="Pfam" id="PF00082">
    <property type="entry name" value="Peptidase_S8"/>
    <property type="match status" value="1"/>
</dbReference>
<dbReference type="InterPro" id="IPR000209">
    <property type="entry name" value="Peptidase_S8/S53_dom"/>
</dbReference>
<feature type="active site" description="Charge relay system" evidence="4">
    <location>
        <position position="611"/>
    </location>
</feature>
<reference evidence="7" key="1">
    <citation type="journal article" date="2023" name="Mol. Phylogenet. Evol.">
        <title>Genome-scale phylogeny and comparative genomics of the fungal order Sordariales.</title>
        <authorList>
            <person name="Hensen N."/>
            <person name="Bonometti L."/>
            <person name="Westerberg I."/>
            <person name="Brannstrom I.O."/>
            <person name="Guillou S."/>
            <person name="Cros-Aarteil S."/>
            <person name="Calhoun S."/>
            <person name="Haridas S."/>
            <person name="Kuo A."/>
            <person name="Mondo S."/>
            <person name="Pangilinan J."/>
            <person name="Riley R."/>
            <person name="LaButti K."/>
            <person name="Andreopoulos B."/>
            <person name="Lipzen A."/>
            <person name="Chen C."/>
            <person name="Yan M."/>
            <person name="Daum C."/>
            <person name="Ng V."/>
            <person name="Clum A."/>
            <person name="Steindorff A."/>
            <person name="Ohm R.A."/>
            <person name="Martin F."/>
            <person name="Silar P."/>
            <person name="Natvig D.O."/>
            <person name="Lalanne C."/>
            <person name="Gautier V."/>
            <person name="Ament-Velasquez S.L."/>
            <person name="Kruys A."/>
            <person name="Hutchinson M.I."/>
            <person name="Powell A.J."/>
            <person name="Barry K."/>
            <person name="Miller A.N."/>
            <person name="Grigoriev I.V."/>
            <person name="Debuchy R."/>
            <person name="Gladieux P."/>
            <person name="Hiltunen Thoren M."/>
            <person name="Johannesson H."/>
        </authorList>
    </citation>
    <scope>NUCLEOTIDE SEQUENCE</scope>
    <source>
        <strain evidence="7">CBS 168.71</strain>
    </source>
</reference>
<dbReference type="InterPro" id="IPR056002">
    <property type="entry name" value="DUF7580"/>
</dbReference>
<evidence type="ECO:0000256" key="2">
    <source>
        <dbReference type="ARBA" id="ARBA00022801"/>
    </source>
</evidence>
<comment type="caution">
    <text evidence="7">The sequence shown here is derived from an EMBL/GenBank/DDBJ whole genome shotgun (WGS) entry which is preliminary data.</text>
</comment>
<gene>
    <name evidence="7" type="ORF">B0H64DRAFT_337797</name>
</gene>
<feature type="active site" description="Charge relay system" evidence="4">
    <location>
        <position position="649"/>
    </location>
</feature>
<dbReference type="GO" id="GO:0004252">
    <property type="term" value="F:serine-type endopeptidase activity"/>
    <property type="evidence" value="ECO:0007669"/>
    <property type="project" value="UniProtKB-UniRule"/>
</dbReference>
<organism evidence="7 8">
    <name type="scientific">Chaetomium fimeti</name>
    <dbReference type="NCBI Taxonomy" id="1854472"/>
    <lineage>
        <taxon>Eukaryota</taxon>
        <taxon>Fungi</taxon>
        <taxon>Dikarya</taxon>
        <taxon>Ascomycota</taxon>
        <taxon>Pezizomycotina</taxon>
        <taxon>Sordariomycetes</taxon>
        <taxon>Sordariomycetidae</taxon>
        <taxon>Sordariales</taxon>
        <taxon>Chaetomiaceae</taxon>
        <taxon>Chaetomium</taxon>
    </lineage>
</organism>
<reference evidence="7" key="2">
    <citation type="submission" date="2023-06" db="EMBL/GenBank/DDBJ databases">
        <authorList>
            <consortium name="Lawrence Berkeley National Laboratory"/>
            <person name="Haridas S."/>
            <person name="Hensen N."/>
            <person name="Bonometti L."/>
            <person name="Westerberg I."/>
            <person name="Brannstrom I.O."/>
            <person name="Guillou S."/>
            <person name="Cros-Aarteil S."/>
            <person name="Calhoun S."/>
            <person name="Kuo A."/>
            <person name="Mondo S."/>
            <person name="Pangilinan J."/>
            <person name="Riley R."/>
            <person name="Labutti K."/>
            <person name="Andreopoulos B."/>
            <person name="Lipzen A."/>
            <person name="Chen C."/>
            <person name="Yanf M."/>
            <person name="Daum C."/>
            <person name="Ng V."/>
            <person name="Clum A."/>
            <person name="Steindorff A."/>
            <person name="Ohm R."/>
            <person name="Martin F."/>
            <person name="Silar P."/>
            <person name="Natvig D."/>
            <person name="Lalanne C."/>
            <person name="Gautier V."/>
            <person name="Ament-Velasquez S.L."/>
            <person name="Kruys A."/>
            <person name="Hutchinson M.I."/>
            <person name="Powell A.J."/>
            <person name="Barry K."/>
            <person name="Miller A.N."/>
            <person name="Grigoriev I.V."/>
            <person name="Debuchy R."/>
            <person name="Gladieux P."/>
            <person name="Thoren M.H."/>
            <person name="Johannesson H."/>
        </authorList>
    </citation>
    <scope>NUCLEOTIDE SEQUENCE</scope>
    <source>
        <strain evidence="7">CBS 168.71</strain>
    </source>
</reference>
<feature type="domain" description="DUF7580" evidence="6">
    <location>
        <begin position="182"/>
        <end position="526"/>
    </location>
</feature>
<evidence type="ECO:0000259" key="5">
    <source>
        <dbReference type="Pfam" id="PF00082"/>
    </source>
</evidence>
<keyword evidence="3 4" id="KW-0720">Serine protease</keyword>
<dbReference type="RefSeq" id="XP_062663200.1">
    <property type="nucleotide sequence ID" value="XM_062801173.1"/>
</dbReference>
<feature type="active site" description="Charge relay system" evidence="4">
    <location>
        <position position="805"/>
    </location>
</feature>
<dbReference type="PANTHER" id="PTHR35186:SF4">
    <property type="entry name" value="PRION-INHIBITION AND PROPAGATION HELO DOMAIN-CONTAINING PROTEIN"/>
    <property type="match status" value="1"/>
</dbReference>
<name>A0AAE0LW06_9PEZI</name>
<evidence type="ECO:0000259" key="6">
    <source>
        <dbReference type="Pfam" id="PF24476"/>
    </source>
</evidence>
<protein>
    <recommendedName>
        <fullName evidence="9">Peptidase S8/S53 domain-containing protein</fullName>
    </recommendedName>
</protein>
<proteinExistence type="inferred from homology"/>
<evidence type="ECO:0000313" key="7">
    <source>
        <dbReference type="EMBL" id="KAK3299686.1"/>
    </source>
</evidence>
<dbReference type="Gene3D" id="3.40.50.200">
    <property type="entry name" value="Peptidase S8/S53 domain"/>
    <property type="match status" value="1"/>
</dbReference>
<keyword evidence="1 4" id="KW-0645">Protease</keyword>
<keyword evidence="8" id="KW-1185">Reference proteome</keyword>